<sequence>MSFSIEEFQMCKLDIAVANSLQRETWGAQCLLKPQLGFDKRAILLTTICKLTFYLPKYCFA</sequence>
<accession>A0AAV5IQE1</accession>
<evidence type="ECO:0000313" key="1">
    <source>
        <dbReference type="EMBL" id="GKV01368.1"/>
    </source>
</evidence>
<evidence type="ECO:0000313" key="2">
    <source>
        <dbReference type="Proteomes" id="UP001054252"/>
    </source>
</evidence>
<dbReference type="Proteomes" id="UP001054252">
    <property type="component" value="Unassembled WGS sequence"/>
</dbReference>
<organism evidence="1 2">
    <name type="scientific">Rubroshorea leprosula</name>
    <dbReference type="NCBI Taxonomy" id="152421"/>
    <lineage>
        <taxon>Eukaryota</taxon>
        <taxon>Viridiplantae</taxon>
        <taxon>Streptophyta</taxon>
        <taxon>Embryophyta</taxon>
        <taxon>Tracheophyta</taxon>
        <taxon>Spermatophyta</taxon>
        <taxon>Magnoliopsida</taxon>
        <taxon>eudicotyledons</taxon>
        <taxon>Gunneridae</taxon>
        <taxon>Pentapetalae</taxon>
        <taxon>rosids</taxon>
        <taxon>malvids</taxon>
        <taxon>Malvales</taxon>
        <taxon>Dipterocarpaceae</taxon>
        <taxon>Rubroshorea</taxon>
    </lineage>
</organism>
<comment type="caution">
    <text evidence="1">The sequence shown here is derived from an EMBL/GenBank/DDBJ whole genome shotgun (WGS) entry which is preliminary data.</text>
</comment>
<proteinExistence type="predicted"/>
<gene>
    <name evidence="1" type="ORF">SLEP1_g13925</name>
</gene>
<protein>
    <submittedName>
        <fullName evidence="1">Uncharacterized protein</fullName>
    </submittedName>
</protein>
<dbReference type="AlphaFoldDB" id="A0AAV5IQE1"/>
<keyword evidence="2" id="KW-1185">Reference proteome</keyword>
<dbReference type="EMBL" id="BPVZ01000017">
    <property type="protein sequence ID" value="GKV01368.1"/>
    <property type="molecule type" value="Genomic_DNA"/>
</dbReference>
<name>A0AAV5IQE1_9ROSI</name>
<reference evidence="1 2" key="1">
    <citation type="journal article" date="2021" name="Commun. Biol.">
        <title>The genome of Shorea leprosula (Dipterocarpaceae) highlights the ecological relevance of drought in aseasonal tropical rainforests.</title>
        <authorList>
            <person name="Ng K.K.S."/>
            <person name="Kobayashi M.J."/>
            <person name="Fawcett J.A."/>
            <person name="Hatakeyama M."/>
            <person name="Paape T."/>
            <person name="Ng C.H."/>
            <person name="Ang C.C."/>
            <person name="Tnah L.H."/>
            <person name="Lee C.T."/>
            <person name="Nishiyama T."/>
            <person name="Sese J."/>
            <person name="O'Brien M.J."/>
            <person name="Copetti D."/>
            <person name="Mohd Noor M.I."/>
            <person name="Ong R.C."/>
            <person name="Putra M."/>
            <person name="Sireger I.Z."/>
            <person name="Indrioko S."/>
            <person name="Kosugi Y."/>
            <person name="Izuno A."/>
            <person name="Isagi Y."/>
            <person name="Lee S.L."/>
            <person name="Shimizu K.K."/>
        </authorList>
    </citation>
    <scope>NUCLEOTIDE SEQUENCE [LARGE SCALE GENOMIC DNA]</scope>
    <source>
        <strain evidence="1">214</strain>
    </source>
</reference>